<protein>
    <submittedName>
        <fullName evidence="3">Few polyhedra 25 kDa protein</fullName>
    </submittedName>
</protein>
<organism evidence="3">
    <name type="scientific">Lymantria dispar multicapsid nuclear polyhedrosis virus</name>
    <name type="common">LdMNPV</name>
    <dbReference type="NCBI Taxonomy" id="10449"/>
    <lineage>
        <taxon>Viruses</taxon>
        <taxon>Viruses incertae sedis</taxon>
        <taxon>Naldaviricetes</taxon>
        <taxon>Lefavirales</taxon>
        <taxon>Baculoviridae</taxon>
        <taxon>Alphabaculovirus</taxon>
        <taxon>Alphabaculovirus lydisparis</taxon>
    </lineage>
</organism>
<proteinExistence type="predicted"/>
<sequence>MEAVVDFDLINVCSLKKLIKNEIDRNVSDSLDVLAQKLKKLEKNSLNSSVEIYGIADPRFSDRKIKNYYIRKICALLGLNCKSVVESEVRNNHIVVHLKDAAAAREWQTRSCRIRLKNRDLGLDYDGPVKIFVAASHEHKQLLKKTRDVLLPSYKYVSLCKNGVMVRRDDDSRIHIVKSESDILKLLAADDEQLPNDQCDGETSNKQSLLDMALNDDHDIQQHLI</sequence>
<reference evidence="3" key="1">
    <citation type="journal article" date="2016" name="J. Invertebr. Pathol.">
        <title>An alphabaculovirus isolated from dead Lymantria dispar larvae shows high genetic similarity to baculovirus previously isolated from Lymantria monacha - An example of adaptation to a new host.</title>
        <authorList>
            <person name="Rabalski L."/>
            <person name="Krejmer-Rabalska M."/>
            <person name="Skrzecz I."/>
            <person name="Wasag B."/>
            <person name="Szewczyk B."/>
        </authorList>
    </citation>
    <scope>NUCLEOTIDE SEQUENCE</scope>
    <source>
        <strain evidence="3">BNP</strain>
    </source>
</reference>
<dbReference type="Pfam" id="PF25298">
    <property type="entry name" value="Baculo_FP_2nd"/>
    <property type="match status" value="1"/>
</dbReference>
<evidence type="ECO:0000313" key="3">
    <source>
        <dbReference type="EMBL" id="ANS70946.1"/>
    </source>
</evidence>
<feature type="domain" description="FP protein C-terminal" evidence="2">
    <location>
        <begin position="137"/>
        <end position="186"/>
    </location>
</feature>
<dbReference type="InterPro" id="IPR057251">
    <property type="entry name" value="FP_C"/>
</dbReference>
<dbReference type="Pfam" id="PF03258">
    <property type="entry name" value="Baculo_FP"/>
    <property type="match status" value="1"/>
</dbReference>
<evidence type="ECO:0000259" key="1">
    <source>
        <dbReference type="Pfam" id="PF03258"/>
    </source>
</evidence>
<feature type="domain" description="FP protein N-terminal" evidence="1">
    <location>
        <begin position="47"/>
        <end position="133"/>
    </location>
</feature>
<organismHost>
    <name type="scientific">Lepidoptera</name>
    <name type="common">moths &amp; butterflies</name>
    <dbReference type="NCBI Taxonomy" id="7088"/>
</organismHost>
<name>A0A1B1MQT7_NPVLD</name>
<dbReference type="EMBL" id="KU377538">
    <property type="protein sequence ID" value="ANS70946.1"/>
    <property type="molecule type" value="Genomic_DNA"/>
</dbReference>
<accession>A0A1B1MQT7</accession>
<evidence type="ECO:0000259" key="2">
    <source>
        <dbReference type="Pfam" id="PF25298"/>
    </source>
</evidence>
<dbReference type="InterPro" id="IPR004941">
    <property type="entry name" value="FP_N"/>
</dbReference>